<accession>X1VNT7</accession>
<evidence type="ECO:0000313" key="1">
    <source>
        <dbReference type="EMBL" id="GAJ10520.1"/>
    </source>
</evidence>
<gene>
    <name evidence="1" type="ORF">S12H4_51003</name>
</gene>
<dbReference type="AlphaFoldDB" id="X1VNT7"/>
<feature type="non-terminal residue" evidence="1">
    <location>
        <position position="1"/>
    </location>
</feature>
<protein>
    <submittedName>
        <fullName evidence="1">Uncharacterized protein</fullName>
    </submittedName>
</protein>
<comment type="caution">
    <text evidence="1">The sequence shown here is derived from an EMBL/GenBank/DDBJ whole genome shotgun (WGS) entry which is preliminary data.</text>
</comment>
<dbReference type="EMBL" id="BARW01032189">
    <property type="protein sequence ID" value="GAJ10520.1"/>
    <property type="molecule type" value="Genomic_DNA"/>
</dbReference>
<organism evidence="1">
    <name type="scientific">marine sediment metagenome</name>
    <dbReference type="NCBI Taxonomy" id="412755"/>
    <lineage>
        <taxon>unclassified sequences</taxon>
        <taxon>metagenomes</taxon>
        <taxon>ecological metagenomes</taxon>
    </lineage>
</organism>
<sequence length="44" mass="4886">LFGQIFPHVVIGSPVRLILLYPGEPVELPKVFEEQSPDISHATD</sequence>
<proteinExistence type="predicted"/>
<name>X1VNT7_9ZZZZ</name>
<reference evidence="1" key="1">
    <citation type="journal article" date="2014" name="Front. Microbiol.">
        <title>High frequency of phylogenetically diverse reductive dehalogenase-homologous genes in deep subseafloor sedimentary metagenomes.</title>
        <authorList>
            <person name="Kawai M."/>
            <person name="Futagami T."/>
            <person name="Toyoda A."/>
            <person name="Takaki Y."/>
            <person name="Nishi S."/>
            <person name="Hori S."/>
            <person name="Arai W."/>
            <person name="Tsubouchi T."/>
            <person name="Morono Y."/>
            <person name="Uchiyama I."/>
            <person name="Ito T."/>
            <person name="Fujiyama A."/>
            <person name="Inagaki F."/>
            <person name="Takami H."/>
        </authorList>
    </citation>
    <scope>NUCLEOTIDE SEQUENCE</scope>
    <source>
        <strain evidence="1">Expedition CK06-06</strain>
    </source>
</reference>